<evidence type="ECO:0000256" key="1">
    <source>
        <dbReference type="SAM" id="Coils"/>
    </source>
</evidence>
<accession>A0A0G4HZ71</accession>
<organism evidence="2">
    <name type="scientific">Chromera velia CCMP2878</name>
    <dbReference type="NCBI Taxonomy" id="1169474"/>
    <lineage>
        <taxon>Eukaryota</taxon>
        <taxon>Sar</taxon>
        <taxon>Alveolata</taxon>
        <taxon>Colpodellida</taxon>
        <taxon>Chromeraceae</taxon>
        <taxon>Chromera</taxon>
    </lineage>
</organism>
<gene>
    <name evidence="2" type="ORF">Cvel_9665</name>
</gene>
<dbReference type="AlphaFoldDB" id="A0A0G4HZ71"/>
<sequence>MCGLRGLFGDFFHCMKNKQHPGAGHRTNNHATRDTEEDAELLAARQTISDLKTEVDRLSRALEREKEEKRKQSEYINGLHKKLRLDPIDNAQPGSHCAASQSVEDFEVFTRLQCVADEFLDLYQSFQSKIRFLKRVKANAQKKA</sequence>
<proteinExistence type="predicted"/>
<name>A0A0G4HZ71_9ALVE</name>
<dbReference type="EMBL" id="CDMZ01004485">
    <property type="protein sequence ID" value="CEM49880.1"/>
    <property type="molecule type" value="Genomic_DNA"/>
</dbReference>
<feature type="coiled-coil region" evidence="1">
    <location>
        <begin position="41"/>
        <end position="75"/>
    </location>
</feature>
<dbReference type="VEuPathDB" id="CryptoDB:Cvel_9665"/>
<evidence type="ECO:0000313" key="2">
    <source>
        <dbReference type="EMBL" id="CEM49880.1"/>
    </source>
</evidence>
<keyword evidence="1" id="KW-0175">Coiled coil</keyword>
<reference evidence="2" key="1">
    <citation type="submission" date="2014-11" db="EMBL/GenBank/DDBJ databases">
        <authorList>
            <person name="Otto D Thomas"/>
            <person name="Naeem Raeece"/>
        </authorList>
    </citation>
    <scope>NUCLEOTIDE SEQUENCE</scope>
</reference>
<protein>
    <submittedName>
        <fullName evidence="2">Uncharacterized protein</fullName>
    </submittedName>
</protein>